<gene>
    <name evidence="2" type="ORF">GKZ89_17315</name>
</gene>
<feature type="domain" description="PPM-type phosphatase" evidence="1">
    <location>
        <begin position="9"/>
        <end position="198"/>
    </location>
</feature>
<evidence type="ECO:0000313" key="3">
    <source>
        <dbReference type="Proteomes" id="UP000434639"/>
    </source>
</evidence>
<dbReference type="OrthoDB" id="1090916at2"/>
<protein>
    <submittedName>
        <fullName evidence="2">SpoIIE family protein phosphatase</fullName>
    </submittedName>
</protein>
<dbReference type="InterPro" id="IPR036457">
    <property type="entry name" value="PPM-type-like_dom_sf"/>
</dbReference>
<dbReference type="Gene3D" id="3.60.40.10">
    <property type="entry name" value="PPM-type phosphatase domain"/>
    <property type="match status" value="1"/>
</dbReference>
<proteinExistence type="predicted"/>
<dbReference type="PANTHER" id="PTHR35801:SF1">
    <property type="entry name" value="PHOSPHOSERINE PHOSPHATASE RSBX"/>
    <property type="match status" value="1"/>
</dbReference>
<dbReference type="Pfam" id="PF07228">
    <property type="entry name" value="SpoIIE"/>
    <property type="match status" value="1"/>
</dbReference>
<evidence type="ECO:0000259" key="1">
    <source>
        <dbReference type="SMART" id="SM00331"/>
    </source>
</evidence>
<evidence type="ECO:0000313" key="2">
    <source>
        <dbReference type="EMBL" id="MTH55160.1"/>
    </source>
</evidence>
<reference evidence="2 3" key="1">
    <citation type="journal article" date="2017" name="Int. J. Syst. Evol. Microbiol.">
        <title>Bacillus mangrovi sp. nov., isolated from a sediment sample from a mangrove forest.</title>
        <authorList>
            <person name="Gupta V."/>
            <person name="Singh P.K."/>
            <person name="Korpole S."/>
            <person name="Tanuku N.R.S."/>
            <person name="Pinnaka A.K."/>
        </authorList>
    </citation>
    <scope>NUCLEOTIDE SEQUENCE [LARGE SCALE GENOMIC DNA]</scope>
    <source>
        <strain evidence="2 3">KCTC 33872</strain>
    </source>
</reference>
<keyword evidence="3" id="KW-1185">Reference proteome</keyword>
<dbReference type="SMART" id="SM00331">
    <property type="entry name" value="PP2C_SIG"/>
    <property type="match status" value="1"/>
</dbReference>
<dbReference type="EMBL" id="WMIB01000024">
    <property type="protein sequence ID" value="MTH55160.1"/>
    <property type="molecule type" value="Genomic_DNA"/>
</dbReference>
<organism evidence="2 3">
    <name type="scientific">Metabacillus mangrovi</name>
    <dbReference type="NCBI Taxonomy" id="1491830"/>
    <lineage>
        <taxon>Bacteria</taxon>
        <taxon>Bacillati</taxon>
        <taxon>Bacillota</taxon>
        <taxon>Bacilli</taxon>
        <taxon>Bacillales</taxon>
        <taxon>Bacillaceae</taxon>
        <taxon>Metabacillus</taxon>
    </lineage>
</organism>
<comment type="caution">
    <text evidence="2">The sequence shown here is derived from an EMBL/GenBank/DDBJ whole genome shotgun (WGS) entry which is preliminary data.</text>
</comment>
<dbReference type="PANTHER" id="PTHR35801">
    <property type="entry name" value="PHOSPHOSERINE PHOSPHATASE RSBX"/>
    <property type="match status" value="1"/>
</dbReference>
<name>A0A7X2S7Z9_9BACI</name>
<dbReference type="InterPro" id="IPR039248">
    <property type="entry name" value="Ptase_RsbX"/>
</dbReference>
<dbReference type="SUPFAM" id="SSF81606">
    <property type="entry name" value="PP2C-like"/>
    <property type="match status" value="1"/>
</dbReference>
<sequence>MIERVTNEKVRALAFQLQKKGKSLCGDSFFMTTTEDYFICVLADGLGSGELAHESSQVITELVKCCHEEEVGQLLEKCNTALKEKRGATVGIFKMTFADQQLTYGSVGNIRFVMHNPSGDFVYPLPILGYMSGKPQKYKISSYSYQSGAKFIIHSDGLKITAIKSLLKNHETIEEISTFLEPFTKERDDDLTYIAGQIF</sequence>
<dbReference type="AlphaFoldDB" id="A0A7X2S7Z9"/>
<dbReference type="RefSeq" id="WP_155113664.1">
    <property type="nucleotide sequence ID" value="NZ_WMIB01000024.1"/>
</dbReference>
<accession>A0A7X2S7Z9</accession>
<dbReference type="Proteomes" id="UP000434639">
    <property type="component" value="Unassembled WGS sequence"/>
</dbReference>
<dbReference type="InterPro" id="IPR001932">
    <property type="entry name" value="PPM-type_phosphatase-like_dom"/>
</dbReference>